<gene>
    <name evidence="4" type="ORF">GCM10010151_20660</name>
</gene>
<evidence type="ECO:0000313" key="4">
    <source>
        <dbReference type="EMBL" id="GAA0330715.1"/>
    </source>
</evidence>
<evidence type="ECO:0000256" key="2">
    <source>
        <dbReference type="ARBA" id="ARBA00023315"/>
    </source>
</evidence>
<reference evidence="4 5" key="1">
    <citation type="journal article" date="2019" name="Int. J. Syst. Evol. Microbiol.">
        <title>The Global Catalogue of Microorganisms (GCM) 10K type strain sequencing project: providing services to taxonomists for standard genome sequencing and annotation.</title>
        <authorList>
            <consortium name="The Broad Institute Genomics Platform"/>
            <consortium name="The Broad Institute Genome Sequencing Center for Infectious Disease"/>
            <person name="Wu L."/>
            <person name="Ma J."/>
        </authorList>
    </citation>
    <scope>NUCLEOTIDE SEQUENCE [LARGE SCALE GENOMIC DNA]</scope>
    <source>
        <strain evidence="4 5">JCM 3146</strain>
    </source>
</reference>
<accession>A0ABN0WAA0</accession>
<evidence type="ECO:0000259" key="3">
    <source>
        <dbReference type="PROSITE" id="PS51186"/>
    </source>
</evidence>
<dbReference type="InterPro" id="IPR016181">
    <property type="entry name" value="Acyl_CoA_acyltransferase"/>
</dbReference>
<protein>
    <submittedName>
        <fullName evidence="4">GNAT family N-acetyltransferase</fullName>
    </submittedName>
</protein>
<dbReference type="Pfam" id="PF13508">
    <property type="entry name" value="Acetyltransf_7"/>
    <property type="match status" value="1"/>
</dbReference>
<name>A0ABN0WAA0_9ACTN</name>
<dbReference type="Proteomes" id="UP001501822">
    <property type="component" value="Unassembled WGS sequence"/>
</dbReference>
<dbReference type="EMBL" id="BAAABM010000016">
    <property type="protein sequence ID" value="GAA0330715.1"/>
    <property type="molecule type" value="Genomic_DNA"/>
</dbReference>
<proteinExistence type="predicted"/>
<dbReference type="SUPFAM" id="SSF55729">
    <property type="entry name" value="Acyl-CoA N-acyltransferases (Nat)"/>
    <property type="match status" value="1"/>
</dbReference>
<dbReference type="InterPro" id="IPR000182">
    <property type="entry name" value="GNAT_dom"/>
</dbReference>
<sequence length="155" mass="17201">MGMGIRLAEAVDQDAVEAIVKAAYDPWIPVIGVAPLPLVADYAELISRGYVYVLEYDQVDALIVLVPEDETLLVENVAVRPDRQGRGLGHRLLAFAEFRARSLGLSAVRLYTNEKMTSNIGLYESLGYRETGREGIDGRHAVHLRKDLLPEPDRV</sequence>
<keyword evidence="5" id="KW-1185">Reference proteome</keyword>
<comment type="caution">
    <text evidence="4">The sequence shown here is derived from an EMBL/GenBank/DDBJ whole genome shotgun (WGS) entry which is preliminary data.</text>
</comment>
<evidence type="ECO:0000256" key="1">
    <source>
        <dbReference type="ARBA" id="ARBA00022679"/>
    </source>
</evidence>
<keyword evidence="1" id="KW-0808">Transferase</keyword>
<dbReference type="PANTHER" id="PTHR43877">
    <property type="entry name" value="AMINOALKYLPHOSPHONATE N-ACETYLTRANSFERASE-RELATED-RELATED"/>
    <property type="match status" value="1"/>
</dbReference>
<organism evidence="4 5">
    <name type="scientific">Actinoallomurus spadix</name>
    <dbReference type="NCBI Taxonomy" id="79912"/>
    <lineage>
        <taxon>Bacteria</taxon>
        <taxon>Bacillati</taxon>
        <taxon>Actinomycetota</taxon>
        <taxon>Actinomycetes</taxon>
        <taxon>Streptosporangiales</taxon>
        <taxon>Thermomonosporaceae</taxon>
        <taxon>Actinoallomurus</taxon>
    </lineage>
</organism>
<dbReference type="CDD" id="cd04301">
    <property type="entry name" value="NAT_SF"/>
    <property type="match status" value="1"/>
</dbReference>
<dbReference type="PROSITE" id="PS51186">
    <property type="entry name" value="GNAT"/>
    <property type="match status" value="1"/>
</dbReference>
<dbReference type="Gene3D" id="3.40.630.30">
    <property type="match status" value="1"/>
</dbReference>
<dbReference type="InterPro" id="IPR050832">
    <property type="entry name" value="Bact_Acetyltransf"/>
</dbReference>
<feature type="domain" description="N-acetyltransferase" evidence="3">
    <location>
        <begin position="3"/>
        <end position="149"/>
    </location>
</feature>
<evidence type="ECO:0000313" key="5">
    <source>
        <dbReference type="Proteomes" id="UP001501822"/>
    </source>
</evidence>
<keyword evidence="2" id="KW-0012">Acyltransferase</keyword>